<dbReference type="Proteomes" id="UP000466931">
    <property type="component" value="Chromosome"/>
</dbReference>
<keyword evidence="2" id="KW-1185">Reference proteome</keyword>
<name>A0A7I7XS64_9MYCO</name>
<protein>
    <submittedName>
        <fullName evidence="1">Uncharacterized protein</fullName>
    </submittedName>
</protein>
<reference evidence="1" key="2">
    <citation type="submission" date="2020-02" db="EMBL/GenBank/DDBJ databases">
        <authorList>
            <person name="Matsumoto Y."/>
            <person name="Motooka D."/>
            <person name="Nakamura S."/>
        </authorList>
    </citation>
    <scope>NUCLEOTIDE SEQUENCE</scope>
    <source>
        <strain evidence="1">JCM 13671</strain>
    </source>
</reference>
<organism evidence="1 2">
    <name type="scientific">Mycolicibacterium confluentis</name>
    <dbReference type="NCBI Taxonomy" id="28047"/>
    <lineage>
        <taxon>Bacteria</taxon>
        <taxon>Bacillati</taxon>
        <taxon>Actinomycetota</taxon>
        <taxon>Actinomycetes</taxon>
        <taxon>Mycobacteriales</taxon>
        <taxon>Mycobacteriaceae</taxon>
        <taxon>Mycolicibacterium</taxon>
    </lineage>
</organism>
<proteinExistence type="predicted"/>
<evidence type="ECO:0000313" key="2">
    <source>
        <dbReference type="Proteomes" id="UP000466931"/>
    </source>
</evidence>
<reference evidence="1" key="1">
    <citation type="journal article" date="2019" name="Emerg. Microbes Infect.">
        <title>Comprehensive subspecies identification of 175 nontuberculous mycobacteria species based on 7547 genomic profiles.</title>
        <authorList>
            <person name="Matsumoto Y."/>
            <person name="Kinjo T."/>
            <person name="Motooka D."/>
            <person name="Nabeya D."/>
            <person name="Jung N."/>
            <person name="Uechi K."/>
            <person name="Horii T."/>
            <person name="Iida T."/>
            <person name="Fujita J."/>
            <person name="Nakamura S."/>
        </authorList>
    </citation>
    <scope>NUCLEOTIDE SEQUENCE [LARGE SCALE GENOMIC DNA]</scope>
    <source>
        <strain evidence="1">JCM 13671</strain>
    </source>
</reference>
<dbReference type="RefSeq" id="WP_085155040.1">
    <property type="nucleotide sequence ID" value="NZ_AP022612.1"/>
</dbReference>
<sequence>MTASVPPVVAYEPSLGRDARQGSWEELARGTFRTAIDRVHAAEWEAAARLVEVSVLEADELRDVYDRWPTATLQWVRDRGASEVDVEDAVRRLGDLIGAPAMNGIVSEWPRYTAAVAVAARLCREQDPAAAEGIEAARHVWQGIHDRAVDRVAGMIDIAVRLVGESALGELWDFLMGDWYDIHERRYALDNQPWEQSAHQLMIAIVDGFHAHLAGTGRQGDIELVEEPHRTGFRFAPCGSGGRSVDPAITDGRPRSGAPFGFAVTTQAHDWAWNTVGICSYCVHCCQLNEVMPIDRLGYPTRVIDPPTWGPEATTTSCTWWVYHDPADVPDSVYRRVGRDPARRPSPRKELEHD</sequence>
<accession>A0A7I7XS64</accession>
<evidence type="ECO:0000313" key="1">
    <source>
        <dbReference type="EMBL" id="BBZ31994.1"/>
    </source>
</evidence>
<dbReference type="AlphaFoldDB" id="A0A7I7XS64"/>
<dbReference type="OrthoDB" id="4470731at2"/>
<dbReference type="EMBL" id="AP022612">
    <property type="protein sequence ID" value="BBZ31994.1"/>
    <property type="molecule type" value="Genomic_DNA"/>
</dbReference>
<gene>
    <name evidence="1" type="ORF">MCNF_05990</name>
</gene>